<dbReference type="InterPro" id="IPR003593">
    <property type="entry name" value="AAA+_ATPase"/>
</dbReference>
<evidence type="ECO:0000256" key="1">
    <source>
        <dbReference type="ARBA" id="ARBA00004202"/>
    </source>
</evidence>
<dbReference type="GO" id="GO:0005524">
    <property type="term" value="F:ATP binding"/>
    <property type="evidence" value="ECO:0007669"/>
    <property type="project" value="UniProtKB-KW"/>
</dbReference>
<proteinExistence type="inferred from homology"/>
<dbReference type="GO" id="GO:0016887">
    <property type="term" value="F:ATP hydrolysis activity"/>
    <property type="evidence" value="ECO:0007669"/>
    <property type="project" value="InterPro"/>
</dbReference>
<dbReference type="InterPro" id="IPR017871">
    <property type="entry name" value="ABC_transporter-like_CS"/>
</dbReference>
<keyword evidence="7" id="KW-0472">Membrane</keyword>
<keyword evidence="5" id="KW-0547">Nucleotide-binding</keyword>
<protein>
    <recommendedName>
        <fullName evidence="8">ABC transporter domain-containing protein</fullName>
    </recommendedName>
</protein>
<sequence length="262" mass="30131">MKNILELKDFSVSLKNNNHKVLNDINIEIREKEFLGIVGESGSGKTTLLNSIISFLNEKKLILDGRIILFENIEIYKMTEEQRKEICYKNISMILQDSINSLNPYEKIKKQLLETYLFHSKKKVTNDFAIKEIKKLLLNVGFEDIDRILNSYPNELSGGMRQRIAIVLVLCTDIKILLADEPTTSLDVVNQFRFIELLKKISKEKGLTLIYVSHDIKVLSKICERIIVLKDGNIVEENDTTQILKEPKNDYTKLLIKAATAD</sequence>
<keyword evidence="6" id="KW-0067">ATP-binding</keyword>
<dbReference type="PANTHER" id="PTHR43297:SF2">
    <property type="entry name" value="DIPEPTIDE TRANSPORT ATP-BINDING PROTEIN DPPD"/>
    <property type="match status" value="1"/>
</dbReference>
<evidence type="ECO:0000256" key="7">
    <source>
        <dbReference type="ARBA" id="ARBA00023136"/>
    </source>
</evidence>
<comment type="subcellular location">
    <subcellularLocation>
        <location evidence="1">Cell membrane</location>
        <topology evidence="1">Peripheral membrane protein</topology>
    </subcellularLocation>
</comment>
<comment type="caution">
    <text evidence="9">The sequence shown here is derived from an EMBL/GenBank/DDBJ whole genome shotgun (WGS) entry which is preliminary data.</text>
</comment>
<organism evidence="9 10">
    <name type="scientific">Fusobacterium vincentii 4_1_13</name>
    <dbReference type="NCBI Taxonomy" id="469606"/>
    <lineage>
        <taxon>Bacteria</taxon>
        <taxon>Fusobacteriati</taxon>
        <taxon>Fusobacteriota</taxon>
        <taxon>Fusobacteriia</taxon>
        <taxon>Fusobacteriales</taxon>
        <taxon>Fusobacteriaceae</taxon>
        <taxon>Fusobacterium</taxon>
    </lineage>
</organism>
<evidence type="ECO:0000313" key="9">
    <source>
        <dbReference type="EMBL" id="EEO40539.1"/>
    </source>
</evidence>
<keyword evidence="3" id="KW-0813">Transport</keyword>
<dbReference type="SMART" id="SM00382">
    <property type="entry name" value="AAA"/>
    <property type="match status" value="1"/>
</dbReference>
<feature type="domain" description="ABC transporter" evidence="8">
    <location>
        <begin position="5"/>
        <end position="256"/>
    </location>
</feature>
<dbReference type="GO" id="GO:0005886">
    <property type="term" value="C:plasma membrane"/>
    <property type="evidence" value="ECO:0007669"/>
    <property type="project" value="UniProtKB-SubCell"/>
</dbReference>
<dbReference type="RefSeq" id="WP_008803146.1">
    <property type="nucleotide sequence ID" value="NZ_KQ235737.1"/>
</dbReference>
<dbReference type="InterPro" id="IPR050388">
    <property type="entry name" value="ABC_Ni/Peptide_Import"/>
</dbReference>
<dbReference type="Gene3D" id="3.40.50.300">
    <property type="entry name" value="P-loop containing nucleotide triphosphate hydrolases"/>
    <property type="match status" value="1"/>
</dbReference>
<dbReference type="PROSITE" id="PS00211">
    <property type="entry name" value="ABC_TRANSPORTER_1"/>
    <property type="match status" value="1"/>
</dbReference>
<evidence type="ECO:0000256" key="6">
    <source>
        <dbReference type="ARBA" id="ARBA00022840"/>
    </source>
</evidence>
<dbReference type="InterPro" id="IPR027417">
    <property type="entry name" value="P-loop_NTPase"/>
</dbReference>
<dbReference type="HOGENOM" id="CLU_000604_1_23_0"/>
<dbReference type="CDD" id="cd03257">
    <property type="entry name" value="ABC_NikE_OppD_transporters"/>
    <property type="match status" value="1"/>
</dbReference>
<dbReference type="Pfam" id="PF00005">
    <property type="entry name" value="ABC_tran"/>
    <property type="match status" value="1"/>
</dbReference>
<dbReference type="EMBL" id="ACDE02000019">
    <property type="protein sequence ID" value="EEO40539.1"/>
    <property type="molecule type" value="Genomic_DNA"/>
</dbReference>
<gene>
    <name evidence="9" type="ORF">FSCG_01252</name>
</gene>
<dbReference type="SUPFAM" id="SSF52540">
    <property type="entry name" value="P-loop containing nucleoside triphosphate hydrolases"/>
    <property type="match status" value="1"/>
</dbReference>
<comment type="similarity">
    <text evidence="2">Belongs to the ABC transporter superfamily.</text>
</comment>
<dbReference type="Proteomes" id="UP000004925">
    <property type="component" value="Unassembled WGS sequence"/>
</dbReference>
<dbReference type="PROSITE" id="PS50893">
    <property type="entry name" value="ABC_TRANSPORTER_2"/>
    <property type="match status" value="1"/>
</dbReference>
<evidence type="ECO:0000256" key="2">
    <source>
        <dbReference type="ARBA" id="ARBA00005417"/>
    </source>
</evidence>
<name>A0A0M1VVT0_FUSVC</name>
<evidence type="ECO:0000259" key="8">
    <source>
        <dbReference type="PROSITE" id="PS50893"/>
    </source>
</evidence>
<accession>A0A0M1VVT0</accession>
<evidence type="ECO:0000313" key="10">
    <source>
        <dbReference type="Proteomes" id="UP000004925"/>
    </source>
</evidence>
<reference evidence="9 10" key="1">
    <citation type="submission" date="2011-10" db="EMBL/GenBank/DDBJ databases">
        <title>The Genome Sequence of Fusobacterium sp. 4_1_13.</title>
        <authorList>
            <consortium name="The Broad Institute Genome Sequencing Platform"/>
            <person name="Earl A."/>
            <person name="Ward D."/>
            <person name="Feldgarden M."/>
            <person name="Gevers D."/>
            <person name="Strauss J."/>
            <person name="Ambrose C."/>
            <person name="Allen-Vercoe E."/>
            <person name="Young S.K."/>
            <person name="Zeng Q."/>
            <person name="Gargeya S."/>
            <person name="Fitzgerald M."/>
            <person name="Haas B."/>
            <person name="Abouelleil A."/>
            <person name="Alvarado L."/>
            <person name="Arachchi H.M."/>
            <person name="Berlin A."/>
            <person name="Brown A."/>
            <person name="Chapman S.B."/>
            <person name="Chen Z."/>
            <person name="Dunbar C."/>
            <person name="Freedman E."/>
            <person name="Gearin G."/>
            <person name="Goldberg J."/>
            <person name="Griggs A."/>
            <person name="Gujja S."/>
            <person name="Heiman D."/>
            <person name="Howarth C."/>
            <person name="Larson L."/>
            <person name="Lui A."/>
            <person name="MacDonald P.J."/>
            <person name="Montmayeur A."/>
            <person name="Murphy C."/>
            <person name="Neiman D."/>
            <person name="Pearson M."/>
            <person name="Priest M."/>
            <person name="Roberts A."/>
            <person name="Saif S."/>
            <person name="Shea T."/>
            <person name="Shenoy N."/>
            <person name="Sisk P."/>
            <person name="Stolte C."/>
            <person name="Sykes S."/>
            <person name="Wortman J."/>
            <person name="Nusbaum C."/>
            <person name="Birren B."/>
        </authorList>
    </citation>
    <scope>NUCLEOTIDE SEQUENCE [LARGE SCALE GENOMIC DNA]</scope>
    <source>
        <strain evidence="9 10">4_1_13</strain>
    </source>
</reference>
<dbReference type="PANTHER" id="PTHR43297">
    <property type="entry name" value="OLIGOPEPTIDE TRANSPORT ATP-BINDING PROTEIN APPD"/>
    <property type="match status" value="1"/>
</dbReference>
<evidence type="ECO:0000256" key="5">
    <source>
        <dbReference type="ARBA" id="ARBA00022741"/>
    </source>
</evidence>
<evidence type="ECO:0000256" key="4">
    <source>
        <dbReference type="ARBA" id="ARBA00022475"/>
    </source>
</evidence>
<dbReference type="eggNOG" id="COG0444">
    <property type="taxonomic scope" value="Bacteria"/>
</dbReference>
<evidence type="ECO:0000256" key="3">
    <source>
        <dbReference type="ARBA" id="ARBA00022448"/>
    </source>
</evidence>
<dbReference type="AlphaFoldDB" id="A0A0M1VVT0"/>
<keyword evidence="4" id="KW-1003">Cell membrane</keyword>
<dbReference type="InterPro" id="IPR003439">
    <property type="entry name" value="ABC_transporter-like_ATP-bd"/>
</dbReference>